<protein>
    <recommendedName>
        <fullName evidence="1">DUF6570 domain-containing protein</fullName>
    </recommendedName>
</protein>
<name>A0A165DEQ0_9APHY</name>
<sequence length="118" mass="13495">LDKVLAFIYIGPCNSMGKEFARTPFLVRRNKVAEALEWLKLNHKDYMDLNISYENLNTYSENVPPVIIDYHDGYMNKAPEATVINDVDPDEGIMKGPCPFIIHGLIRDAYVNLLADDY</sequence>
<proteinExistence type="predicted"/>
<evidence type="ECO:0000259" key="1">
    <source>
        <dbReference type="Pfam" id="PF20209"/>
    </source>
</evidence>
<feature type="domain" description="DUF6570" evidence="1">
    <location>
        <begin position="1"/>
        <end position="57"/>
    </location>
</feature>
<accession>A0A165DEQ0</accession>
<reference evidence="2 3" key="1">
    <citation type="journal article" date="2016" name="Mol. Biol. Evol.">
        <title>Comparative Genomics of Early-Diverging Mushroom-Forming Fungi Provides Insights into the Origins of Lignocellulose Decay Capabilities.</title>
        <authorList>
            <person name="Nagy L.G."/>
            <person name="Riley R."/>
            <person name="Tritt A."/>
            <person name="Adam C."/>
            <person name="Daum C."/>
            <person name="Floudas D."/>
            <person name="Sun H."/>
            <person name="Yadav J.S."/>
            <person name="Pangilinan J."/>
            <person name="Larsson K.H."/>
            <person name="Matsuura K."/>
            <person name="Barry K."/>
            <person name="Labutti K."/>
            <person name="Kuo R."/>
            <person name="Ohm R.A."/>
            <person name="Bhattacharya S.S."/>
            <person name="Shirouzu T."/>
            <person name="Yoshinaga Y."/>
            <person name="Martin F.M."/>
            <person name="Grigoriev I.V."/>
            <person name="Hibbett D.S."/>
        </authorList>
    </citation>
    <scope>NUCLEOTIDE SEQUENCE [LARGE SCALE GENOMIC DNA]</scope>
    <source>
        <strain evidence="2 3">93-53</strain>
    </source>
</reference>
<dbReference type="AlphaFoldDB" id="A0A165DEQ0"/>
<keyword evidence="3" id="KW-1185">Reference proteome</keyword>
<dbReference type="GeneID" id="63821707"/>
<dbReference type="RefSeq" id="XP_040762462.1">
    <property type="nucleotide sequence ID" value="XM_040904677.1"/>
</dbReference>
<dbReference type="EMBL" id="KV427634">
    <property type="protein sequence ID" value="KZT04722.1"/>
    <property type="molecule type" value="Genomic_DNA"/>
</dbReference>
<gene>
    <name evidence="2" type="ORF">LAESUDRAFT_657345</name>
</gene>
<dbReference type="STRING" id="1314785.A0A165DEQ0"/>
<dbReference type="Pfam" id="PF20209">
    <property type="entry name" value="DUF6570"/>
    <property type="match status" value="1"/>
</dbReference>
<feature type="non-terminal residue" evidence="2">
    <location>
        <position position="1"/>
    </location>
</feature>
<dbReference type="Proteomes" id="UP000076871">
    <property type="component" value="Unassembled WGS sequence"/>
</dbReference>
<evidence type="ECO:0000313" key="3">
    <source>
        <dbReference type="Proteomes" id="UP000076871"/>
    </source>
</evidence>
<evidence type="ECO:0000313" key="2">
    <source>
        <dbReference type="EMBL" id="KZT04722.1"/>
    </source>
</evidence>
<organism evidence="2 3">
    <name type="scientific">Laetiporus sulphureus 93-53</name>
    <dbReference type="NCBI Taxonomy" id="1314785"/>
    <lineage>
        <taxon>Eukaryota</taxon>
        <taxon>Fungi</taxon>
        <taxon>Dikarya</taxon>
        <taxon>Basidiomycota</taxon>
        <taxon>Agaricomycotina</taxon>
        <taxon>Agaricomycetes</taxon>
        <taxon>Polyporales</taxon>
        <taxon>Laetiporus</taxon>
    </lineage>
</organism>
<dbReference type="InParanoid" id="A0A165DEQ0"/>
<dbReference type="InterPro" id="IPR046700">
    <property type="entry name" value="DUF6570"/>
</dbReference>
<dbReference type="OrthoDB" id="3221862at2759"/>